<name>A0ABW5XG00_9MICO</name>
<dbReference type="PANTHER" id="PTHR43537">
    <property type="entry name" value="TRANSCRIPTIONAL REGULATOR, GNTR FAMILY"/>
    <property type="match status" value="1"/>
</dbReference>
<dbReference type="Gene3D" id="1.10.10.10">
    <property type="entry name" value="Winged helix-like DNA-binding domain superfamily/Winged helix DNA-binding domain"/>
    <property type="match status" value="1"/>
</dbReference>
<protein>
    <submittedName>
        <fullName evidence="5">GntR family transcriptional regulator</fullName>
    </submittedName>
</protein>
<keyword evidence="2" id="KW-0238">DNA-binding</keyword>
<dbReference type="SMART" id="SM00895">
    <property type="entry name" value="FCD"/>
    <property type="match status" value="1"/>
</dbReference>
<dbReference type="SUPFAM" id="SSF46785">
    <property type="entry name" value="Winged helix' DNA-binding domain"/>
    <property type="match status" value="1"/>
</dbReference>
<keyword evidence="6" id="KW-1185">Reference proteome</keyword>
<evidence type="ECO:0000256" key="3">
    <source>
        <dbReference type="ARBA" id="ARBA00023163"/>
    </source>
</evidence>
<dbReference type="PROSITE" id="PS50949">
    <property type="entry name" value="HTH_GNTR"/>
    <property type="match status" value="1"/>
</dbReference>
<evidence type="ECO:0000313" key="5">
    <source>
        <dbReference type="EMBL" id="MFD2841042.1"/>
    </source>
</evidence>
<dbReference type="EMBL" id="JBHUOP010000004">
    <property type="protein sequence ID" value="MFD2841042.1"/>
    <property type="molecule type" value="Genomic_DNA"/>
</dbReference>
<organism evidence="5 6">
    <name type="scientific">Populibacterium corticicola</name>
    <dbReference type="NCBI Taxonomy" id="1812826"/>
    <lineage>
        <taxon>Bacteria</taxon>
        <taxon>Bacillati</taxon>
        <taxon>Actinomycetota</taxon>
        <taxon>Actinomycetes</taxon>
        <taxon>Micrococcales</taxon>
        <taxon>Jonesiaceae</taxon>
        <taxon>Populibacterium</taxon>
    </lineage>
</organism>
<dbReference type="InterPro" id="IPR036388">
    <property type="entry name" value="WH-like_DNA-bd_sf"/>
</dbReference>
<dbReference type="PRINTS" id="PR00035">
    <property type="entry name" value="HTHGNTR"/>
</dbReference>
<evidence type="ECO:0000313" key="6">
    <source>
        <dbReference type="Proteomes" id="UP001597391"/>
    </source>
</evidence>
<dbReference type="CDD" id="cd07377">
    <property type="entry name" value="WHTH_GntR"/>
    <property type="match status" value="1"/>
</dbReference>
<dbReference type="PANTHER" id="PTHR43537:SF51">
    <property type="entry name" value="HTH-TYPE TRANSCRIPTIONAL REGULATOR LGOR-RELATED"/>
    <property type="match status" value="1"/>
</dbReference>
<dbReference type="SUPFAM" id="SSF48008">
    <property type="entry name" value="GntR ligand-binding domain-like"/>
    <property type="match status" value="1"/>
</dbReference>
<dbReference type="InterPro" id="IPR036390">
    <property type="entry name" value="WH_DNA-bd_sf"/>
</dbReference>
<keyword evidence="1" id="KW-0805">Transcription regulation</keyword>
<dbReference type="InterPro" id="IPR000524">
    <property type="entry name" value="Tscrpt_reg_HTH_GntR"/>
</dbReference>
<evidence type="ECO:0000256" key="1">
    <source>
        <dbReference type="ARBA" id="ARBA00023015"/>
    </source>
</evidence>
<accession>A0ABW5XG00</accession>
<dbReference type="Pfam" id="PF00392">
    <property type="entry name" value="GntR"/>
    <property type="match status" value="1"/>
</dbReference>
<dbReference type="RefSeq" id="WP_377466966.1">
    <property type="nucleotide sequence ID" value="NZ_JBHUOP010000004.1"/>
</dbReference>
<dbReference type="Proteomes" id="UP001597391">
    <property type="component" value="Unassembled WGS sequence"/>
</dbReference>
<feature type="domain" description="HTH gntR-type" evidence="4">
    <location>
        <begin position="34"/>
        <end position="101"/>
    </location>
</feature>
<evidence type="ECO:0000256" key="2">
    <source>
        <dbReference type="ARBA" id="ARBA00023125"/>
    </source>
</evidence>
<proteinExistence type="predicted"/>
<reference evidence="6" key="1">
    <citation type="journal article" date="2019" name="Int. J. Syst. Evol. Microbiol.">
        <title>The Global Catalogue of Microorganisms (GCM) 10K type strain sequencing project: providing services to taxonomists for standard genome sequencing and annotation.</title>
        <authorList>
            <consortium name="The Broad Institute Genomics Platform"/>
            <consortium name="The Broad Institute Genome Sequencing Center for Infectious Disease"/>
            <person name="Wu L."/>
            <person name="Ma J."/>
        </authorList>
    </citation>
    <scope>NUCLEOTIDE SEQUENCE [LARGE SCALE GENOMIC DNA]</scope>
    <source>
        <strain evidence="6">KCTC 33576</strain>
    </source>
</reference>
<evidence type="ECO:0000259" key="4">
    <source>
        <dbReference type="PROSITE" id="PS50949"/>
    </source>
</evidence>
<dbReference type="InterPro" id="IPR011711">
    <property type="entry name" value="GntR_C"/>
</dbReference>
<dbReference type="SMART" id="SM00345">
    <property type="entry name" value="HTH_GNTR"/>
    <property type="match status" value="1"/>
</dbReference>
<keyword evidence="3" id="KW-0804">Transcription</keyword>
<dbReference type="InterPro" id="IPR008920">
    <property type="entry name" value="TF_FadR/GntR_C"/>
</dbReference>
<comment type="caution">
    <text evidence="5">The sequence shown here is derived from an EMBL/GenBank/DDBJ whole genome shotgun (WGS) entry which is preliminary data.</text>
</comment>
<gene>
    <name evidence="5" type="ORF">ACFSYH_10755</name>
</gene>
<sequence>MSHDFETPNSGSTEALSREQEIIAPKFSVDSEAQTLSQAVYAELRRRIVEREYEAGHRFVERFVADELGVSRVPVREALRELVRDGLVDVRPRRGMVVHQITHEELDELVDIRTALEVLLFRRAMFRLNDETTGRVEDLFDQTRVAIDAGAIEDAMRLNRHFHTICVEIANSEIANRMMETIEARIVWMLSQHTDVERVFGQHVEIFSAMRANDEELLNDLVCQHVVDSYESALQMNPEIVQ</sequence>
<dbReference type="Pfam" id="PF07729">
    <property type="entry name" value="FCD"/>
    <property type="match status" value="1"/>
</dbReference>
<dbReference type="Gene3D" id="1.20.120.530">
    <property type="entry name" value="GntR ligand-binding domain-like"/>
    <property type="match status" value="1"/>
</dbReference>